<evidence type="ECO:0000256" key="1">
    <source>
        <dbReference type="SAM" id="MobiDB-lite"/>
    </source>
</evidence>
<keyword evidence="2" id="KW-1133">Transmembrane helix</keyword>
<gene>
    <name evidence="3" type="ORF">F8O01_02035</name>
</gene>
<keyword evidence="2" id="KW-0472">Membrane</keyword>
<keyword evidence="2" id="KW-0812">Transmembrane</keyword>
<dbReference type="RefSeq" id="WP_158039199.1">
    <property type="nucleotide sequence ID" value="NZ_JACCFV010000001.1"/>
</dbReference>
<dbReference type="Proteomes" id="UP000467240">
    <property type="component" value="Unassembled WGS sequence"/>
</dbReference>
<feature type="region of interest" description="Disordered" evidence="1">
    <location>
        <begin position="567"/>
        <end position="673"/>
    </location>
</feature>
<feature type="region of interest" description="Disordered" evidence="1">
    <location>
        <begin position="1"/>
        <end position="29"/>
    </location>
</feature>
<feature type="compositionally biased region" description="Acidic residues" evidence="1">
    <location>
        <begin position="619"/>
        <end position="650"/>
    </location>
</feature>
<sequence length="673" mass="69336">MTDTPTDRREPFDDGPSGRAGGSNERLDAAVARSRSIGRTGGLGDTLELGDVQAEYGRIAAGTDDSHGVEPAAEGATPSRPILSRRVPSGRGTRATDAAERDDAAGVRDDEALRDGDAAVWADDAERDAGEDAASGQLTDASAAGTDENDTAAVGVDGHADEREEREPTAVVARSSMLTPIEVEAESTNRTAPVPTVDAPVASSSGDTEADADADAEVDADVDADADAEADSDADGADGGAATDVPARRTARTIEVDRTEGRARSARKRATRGDRTREQTRADDSAETPVVPDVVEDEESGVGTEVALRDEAPEMPEHDGAAEADRRTFAPLALSEEAIELPTLPAEPLPRGNRAFGFIMALFGTGVFAAAYVFAFAGVRALLTAHTDVLVTAGDFIVTTPFILPVVAFGILFVLWTLVAGRAGWGWYVLGGLVAAVVAFVAYHVGVAMQLTLNAGGFVPADPFASLVDPTHLPGSLVAAIVAREAFTWVGALVGLRGRRVTATNARERAAYERTLAEVDREERAARETASAPVTVTGPVAVATVDDAAVAGDVVPDEHAVDEQAVDEHGVDEHTPSGDEQTENADVDAGDAVTADVAADDGATEDAATDGDATSDAATSDDESTTDAAAEDDAASDADASDADESDAASDADATAPIDHTTTESDDEERPRA</sequence>
<feature type="compositionally biased region" description="Basic and acidic residues" evidence="1">
    <location>
        <begin position="567"/>
        <end position="577"/>
    </location>
</feature>
<feature type="compositionally biased region" description="Basic and acidic residues" evidence="1">
    <location>
        <begin position="158"/>
        <end position="168"/>
    </location>
</feature>
<evidence type="ECO:0000256" key="2">
    <source>
        <dbReference type="SAM" id="Phobius"/>
    </source>
</evidence>
<feature type="transmembrane region" description="Helical" evidence="2">
    <location>
        <begin position="389"/>
        <end position="419"/>
    </location>
</feature>
<feature type="compositionally biased region" description="Acidic residues" evidence="1">
    <location>
        <begin position="598"/>
        <end position="609"/>
    </location>
</feature>
<dbReference type="OrthoDB" id="5109074at2"/>
<feature type="compositionally biased region" description="Basic and acidic residues" evidence="1">
    <location>
        <begin position="1"/>
        <end position="12"/>
    </location>
</feature>
<feature type="compositionally biased region" description="Basic and acidic residues" evidence="1">
    <location>
        <begin position="271"/>
        <end position="284"/>
    </location>
</feature>
<keyword evidence="4" id="KW-1185">Reference proteome</keyword>
<dbReference type="AlphaFoldDB" id="A0A7J5C1B8"/>
<evidence type="ECO:0000313" key="3">
    <source>
        <dbReference type="EMBL" id="KAB1662261.1"/>
    </source>
</evidence>
<feature type="compositionally biased region" description="Acidic residues" evidence="1">
    <location>
        <begin position="580"/>
        <end position="589"/>
    </location>
</feature>
<feature type="region of interest" description="Disordered" evidence="1">
    <location>
        <begin position="58"/>
        <end position="291"/>
    </location>
</feature>
<dbReference type="EMBL" id="WBJZ01000002">
    <property type="protein sequence ID" value="KAB1662261.1"/>
    <property type="molecule type" value="Genomic_DNA"/>
</dbReference>
<feature type="compositionally biased region" description="Basic and acidic residues" evidence="1">
    <location>
        <begin position="97"/>
        <end position="117"/>
    </location>
</feature>
<comment type="caution">
    <text evidence="3">The sequence shown here is derived from an EMBL/GenBank/DDBJ whole genome shotgun (WGS) entry which is preliminary data.</text>
</comment>
<name>A0A7J5C1B8_9MICO</name>
<feature type="compositionally biased region" description="Acidic residues" evidence="1">
    <location>
        <begin position="208"/>
        <end position="236"/>
    </location>
</feature>
<feature type="transmembrane region" description="Helical" evidence="2">
    <location>
        <begin position="355"/>
        <end position="377"/>
    </location>
</feature>
<evidence type="ECO:0000313" key="4">
    <source>
        <dbReference type="Proteomes" id="UP000467240"/>
    </source>
</evidence>
<feature type="compositionally biased region" description="Acidic residues" evidence="1">
    <location>
        <begin position="664"/>
        <end position="673"/>
    </location>
</feature>
<proteinExistence type="predicted"/>
<feature type="transmembrane region" description="Helical" evidence="2">
    <location>
        <begin position="425"/>
        <end position="445"/>
    </location>
</feature>
<feature type="compositionally biased region" description="Basic and acidic residues" evidence="1">
    <location>
        <begin position="252"/>
        <end position="263"/>
    </location>
</feature>
<organism evidence="3 4">
    <name type="scientific">Pseudoclavibacter chungangensis</name>
    <dbReference type="NCBI Taxonomy" id="587635"/>
    <lineage>
        <taxon>Bacteria</taxon>
        <taxon>Bacillati</taxon>
        <taxon>Actinomycetota</taxon>
        <taxon>Actinomycetes</taxon>
        <taxon>Micrococcales</taxon>
        <taxon>Microbacteriaceae</taxon>
        <taxon>Pseudoclavibacter</taxon>
    </lineage>
</organism>
<accession>A0A7J5C1B8</accession>
<reference evidence="3 4" key="1">
    <citation type="submission" date="2019-09" db="EMBL/GenBank/DDBJ databases">
        <title>Phylogeny of genus Pseudoclavibacter and closely related genus.</title>
        <authorList>
            <person name="Li Y."/>
        </authorList>
    </citation>
    <scope>NUCLEOTIDE SEQUENCE [LARGE SCALE GENOMIC DNA]</scope>
    <source>
        <strain evidence="3 4">DSM 23821</strain>
    </source>
</reference>
<protein>
    <submittedName>
        <fullName evidence="3">Uncharacterized protein</fullName>
    </submittedName>
</protein>